<gene>
    <name evidence="25" type="ORF">Ccrd_009704</name>
</gene>
<dbReference type="Gene3D" id="3.30.160.20">
    <property type="match status" value="1"/>
</dbReference>
<dbReference type="InterPro" id="IPR005034">
    <property type="entry name" value="Dicer_dimerisation"/>
</dbReference>
<dbReference type="Pfam" id="PF00270">
    <property type="entry name" value="DEAD"/>
    <property type="match status" value="1"/>
</dbReference>
<comment type="cofactor">
    <cofactor evidence="1">
        <name>Mn(2+)</name>
        <dbReference type="ChEBI" id="CHEBI:29035"/>
    </cofactor>
</comment>
<feature type="compositionally biased region" description="Basic and acidic residues" evidence="19">
    <location>
        <begin position="2469"/>
        <end position="2484"/>
    </location>
</feature>
<evidence type="ECO:0000256" key="12">
    <source>
        <dbReference type="ARBA" id="ARBA00022842"/>
    </source>
</evidence>
<dbReference type="SMART" id="SM00949">
    <property type="entry name" value="PAZ"/>
    <property type="match status" value="1"/>
</dbReference>
<evidence type="ECO:0000256" key="15">
    <source>
        <dbReference type="ARBA" id="ARBA00023211"/>
    </source>
</evidence>
<keyword evidence="15" id="KW-0464">Manganese</keyword>
<keyword evidence="10" id="KW-0347">Helicase</keyword>
<dbReference type="SUPFAM" id="SSF69065">
    <property type="entry name" value="RNase III domain-like"/>
    <property type="match status" value="2"/>
</dbReference>
<evidence type="ECO:0000256" key="18">
    <source>
        <dbReference type="PROSITE-ProRule" id="PRU00657"/>
    </source>
</evidence>
<evidence type="ECO:0000259" key="21">
    <source>
        <dbReference type="PROSITE" id="PS50142"/>
    </source>
</evidence>
<dbReference type="InterPro" id="IPR038248">
    <property type="entry name" value="Dicer_dimer_sf"/>
</dbReference>
<dbReference type="PROSITE" id="PS00517">
    <property type="entry name" value="RNASE_3_1"/>
    <property type="match status" value="1"/>
</dbReference>
<dbReference type="SMART" id="SM00535">
    <property type="entry name" value="RIBOc"/>
    <property type="match status" value="2"/>
</dbReference>
<feature type="domain" description="DRBM" evidence="20">
    <location>
        <begin position="2434"/>
        <end position="2458"/>
    </location>
</feature>
<dbReference type="InterPro" id="IPR036085">
    <property type="entry name" value="PAZ_dom_sf"/>
</dbReference>
<dbReference type="FunFam" id="1.10.1520.10:FF:000004">
    <property type="entry name" value="Endoribonuclease dicer-like 1"/>
    <property type="match status" value="1"/>
</dbReference>
<feature type="region of interest" description="Disordered" evidence="19">
    <location>
        <begin position="1635"/>
        <end position="1661"/>
    </location>
</feature>
<dbReference type="Pfam" id="PF03368">
    <property type="entry name" value="Dicer_dimer"/>
    <property type="match status" value="1"/>
</dbReference>
<dbReference type="PROSITE" id="PS50821">
    <property type="entry name" value="PAZ"/>
    <property type="match status" value="1"/>
</dbReference>
<dbReference type="CDD" id="cd00593">
    <property type="entry name" value="RIBOc"/>
    <property type="match status" value="2"/>
</dbReference>
<evidence type="ECO:0000256" key="4">
    <source>
        <dbReference type="ARBA" id="ARBA00022722"/>
    </source>
</evidence>
<feature type="domain" description="Dicer dsRNA-binding fold" evidence="24">
    <location>
        <begin position="1547"/>
        <end position="1639"/>
    </location>
</feature>
<comment type="similarity">
    <text evidence="17">Belongs to the helicase family. Dicer subfamily.</text>
</comment>
<keyword evidence="12" id="KW-0460">Magnesium</keyword>
<dbReference type="STRING" id="59895.A0A103YMS6"/>
<feature type="domain" description="PAZ" evidence="22">
    <location>
        <begin position="1853"/>
        <end position="1983"/>
    </location>
</feature>
<evidence type="ECO:0000313" key="25">
    <source>
        <dbReference type="EMBL" id="KVI11918.1"/>
    </source>
</evidence>
<dbReference type="InterPro" id="IPR011545">
    <property type="entry name" value="DEAD/DEAH_box_helicase_dom"/>
</dbReference>
<dbReference type="Proteomes" id="UP000243975">
    <property type="component" value="Unassembled WGS sequence"/>
</dbReference>
<dbReference type="Pfam" id="PF00271">
    <property type="entry name" value="Helicase_C"/>
    <property type="match status" value="1"/>
</dbReference>
<keyword evidence="16" id="KW-0539">Nucleus</keyword>
<evidence type="ECO:0000256" key="14">
    <source>
        <dbReference type="ARBA" id="ARBA00023158"/>
    </source>
</evidence>
<dbReference type="SUPFAM" id="SSF52540">
    <property type="entry name" value="P-loop containing nucleoside triphosphate hydrolases"/>
    <property type="match status" value="2"/>
</dbReference>
<evidence type="ECO:0000256" key="7">
    <source>
        <dbReference type="ARBA" id="ARBA00022741"/>
    </source>
</evidence>
<dbReference type="Pfam" id="PF00636">
    <property type="entry name" value="Ribonuclease_3"/>
    <property type="match status" value="2"/>
</dbReference>
<evidence type="ECO:0000313" key="26">
    <source>
        <dbReference type="Proteomes" id="UP000243975"/>
    </source>
</evidence>
<dbReference type="SMART" id="SM00490">
    <property type="entry name" value="HELICc"/>
    <property type="match status" value="1"/>
</dbReference>
<proteinExistence type="inferred from homology"/>
<evidence type="ECO:0000259" key="23">
    <source>
        <dbReference type="PROSITE" id="PS51194"/>
    </source>
</evidence>
<keyword evidence="7" id="KW-0547">Nucleotide-binding</keyword>
<evidence type="ECO:0000256" key="19">
    <source>
        <dbReference type="SAM" id="MobiDB-lite"/>
    </source>
</evidence>
<evidence type="ECO:0000256" key="11">
    <source>
        <dbReference type="ARBA" id="ARBA00022840"/>
    </source>
</evidence>
<dbReference type="GO" id="GO:0005524">
    <property type="term" value="F:ATP binding"/>
    <property type="evidence" value="ECO:0007669"/>
    <property type="project" value="UniProtKB-KW"/>
</dbReference>
<dbReference type="InterPro" id="IPR003100">
    <property type="entry name" value="PAZ_dom"/>
</dbReference>
<feature type="domain" description="RNase III" evidence="21">
    <location>
        <begin position="2221"/>
        <end position="2366"/>
    </location>
</feature>
<dbReference type="FunFam" id="3.30.160.380:FF:000001">
    <property type="entry name" value="Endoribonuclease dicer-like 1"/>
    <property type="match status" value="1"/>
</dbReference>
<reference evidence="25 26" key="1">
    <citation type="journal article" date="2016" name="Sci. Rep.">
        <title>The genome sequence of the outbreeding globe artichoke constructed de novo incorporating a phase-aware low-pass sequencing strategy of F1 progeny.</title>
        <authorList>
            <person name="Scaglione D."/>
            <person name="Reyes-Chin-Wo S."/>
            <person name="Acquadro A."/>
            <person name="Froenicke L."/>
            <person name="Portis E."/>
            <person name="Beitel C."/>
            <person name="Tirone M."/>
            <person name="Mauro R."/>
            <person name="Lo Monaco A."/>
            <person name="Mauromicale G."/>
            <person name="Faccioli P."/>
            <person name="Cattivelli L."/>
            <person name="Rieseberg L."/>
            <person name="Michelmore R."/>
            <person name="Lanteri S."/>
        </authorList>
    </citation>
    <scope>NUCLEOTIDE SEQUENCE [LARGE SCALE GENOMIC DNA]</scope>
    <source>
        <strain evidence="25">2C</strain>
    </source>
</reference>
<comment type="caution">
    <text evidence="25">The sequence shown here is derived from an EMBL/GenBank/DDBJ whole genome shotgun (WGS) entry which is preliminary data.</text>
</comment>
<keyword evidence="13 18" id="KW-0694">RNA-binding</keyword>
<feature type="domain" description="RNase III" evidence="21">
    <location>
        <begin position="2008"/>
        <end position="2180"/>
    </location>
</feature>
<keyword evidence="6" id="KW-0677">Repeat</keyword>
<dbReference type="Gene3D" id="3.40.50.300">
    <property type="entry name" value="P-loop containing nucleotide triphosphate hydrolases"/>
    <property type="match status" value="4"/>
</dbReference>
<comment type="subcellular location">
    <subcellularLocation>
        <location evidence="3">Nucleus</location>
    </subcellularLocation>
</comment>
<dbReference type="InterPro" id="IPR036389">
    <property type="entry name" value="RNase_III_sf"/>
</dbReference>
<dbReference type="GO" id="GO:0005634">
    <property type="term" value="C:nucleus"/>
    <property type="evidence" value="ECO:0007669"/>
    <property type="project" value="UniProtKB-SubCell"/>
</dbReference>
<feature type="domain" description="Helicase C-terminal" evidence="23">
    <location>
        <begin position="1437"/>
        <end position="1614"/>
    </location>
</feature>
<dbReference type="Pfam" id="PF02170">
    <property type="entry name" value="PAZ"/>
    <property type="match status" value="1"/>
</dbReference>
<evidence type="ECO:0000256" key="3">
    <source>
        <dbReference type="ARBA" id="ARBA00004123"/>
    </source>
</evidence>
<dbReference type="PROSITE" id="PS50142">
    <property type="entry name" value="RNASE_3_2"/>
    <property type="match status" value="2"/>
</dbReference>
<evidence type="ECO:0000256" key="10">
    <source>
        <dbReference type="ARBA" id="ARBA00022806"/>
    </source>
</evidence>
<keyword evidence="26" id="KW-1185">Reference proteome</keyword>
<dbReference type="GO" id="GO:0004525">
    <property type="term" value="F:ribonuclease III activity"/>
    <property type="evidence" value="ECO:0007669"/>
    <property type="project" value="InterPro"/>
</dbReference>
<dbReference type="InterPro" id="IPR014720">
    <property type="entry name" value="dsRBD_dom"/>
</dbReference>
<name>A0A103YMS6_CYNCS</name>
<comment type="cofactor">
    <cofactor evidence="2">
        <name>Mg(2+)</name>
        <dbReference type="ChEBI" id="CHEBI:18420"/>
    </cofactor>
</comment>
<evidence type="ECO:0000259" key="20">
    <source>
        <dbReference type="PROSITE" id="PS50137"/>
    </source>
</evidence>
<dbReference type="InterPro" id="IPR000999">
    <property type="entry name" value="RNase_III_dom"/>
</dbReference>
<feature type="non-terminal residue" evidence="25">
    <location>
        <position position="1"/>
    </location>
</feature>
<dbReference type="InterPro" id="IPR027417">
    <property type="entry name" value="P-loop_NTPase"/>
</dbReference>
<keyword evidence="11" id="KW-0067">ATP-binding</keyword>
<dbReference type="FunFam" id="1.10.1520.10:FF:000008">
    <property type="entry name" value="Dicer-like 104"/>
    <property type="match status" value="1"/>
</dbReference>
<evidence type="ECO:0000256" key="1">
    <source>
        <dbReference type="ARBA" id="ARBA00001936"/>
    </source>
</evidence>
<dbReference type="GO" id="GO:0003723">
    <property type="term" value="F:RNA binding"/>
    <property type="evidence" value="ECO:0007669"/>
    <property type="project" value="UniProtKB-UniRule"/>
</dbReference>
<sequence length="2606" mass="292747">LLLPLTAASTTVVPLTPTPPPSLPTQPPLWLVGEQSWVVQYTMMNTTEDWKSLWPISSVHSPPLLLSPATTTAASRQIGPVIFKPQTHNHLFTSSSVSPHIPPFPNLSLSRFLYTSSSLLPSTTTSIASQLFSSSFNPDRLLAHNSLQLLRCPGTNSTLAFFPTGSNSDQVGFVILSVENSQLTVRGAYGENEFLTSKNALTHRIVKISASPLADCDCTSGDLCDSTIGYLLVSTSYSLHYYSVRIRKEGSGRITPGLELLGNKLFKSSAIVHACWSPHLPEESLVLLESGDLFLFDLDSCSEPSISSLRLTGKKVKVLWDQSLFNEKGGWLSCDFSWHPRVLIVVHSSVVFLVDLRSEKYNVIPLLKLGSEHVEDDRFVAFSIAAPDRFYFTLASKHMLFLCDLRKPMVPLLRWAHNVANPSYIVVSSLSELRSLSEDVTFSWASEAGYGIILGSFWNSEFSLFCYGPDVRESVSSEISSCGKSFYAWGLPSDLSLVTHECGCGSCIVKEEFSKDRFPHWINWQQKKEFVLGFGILAKEISSQLFEPDRFGGFTLITMTSLGNFESHRYSASWDYSQTSQKGHTDQALDLEDSLLYDTSEEGYKFRKVFGYLKLEWLNGYLKSDLGQILSRELIKTPDNESANKAYFGEDFHENICQKLQMFSSGGSHWSLEILDVFKEIGLPTSAHEIALRSLWANLPKKVLRFGFSTYSDLLVVPKNLKQAPFEFLEIPCHQPHLPPFFFRFPSFRSSKWSGKHKPSDSLVGPLLPIPFLMTFHKAHMLRADNKCADMEIDLKCEEVMRVANEVTALQSERCNDHAVSLADDNEDMFHSSQNLQSFASYKPVAFSSKLSMEDFVFEDEKHTNLLFRVGQKDEKEIFDSDCPLKFKFDKQATSFGPKEMKAYKLLKRQYSNFKGGFSSYQDYMTKSNLHKYQLDVGEIQIAHLDTGAGKTMIGVMIINKVAVSIKKKPSEKKSMVFLAPIRNLVEQLDRAEECAKKLKLDVLQFFLTTNRTNLEIQIPVFHRSLRNEMQSNDLFPPISTPLPSFPNDAMGENEGCRGGDGGCKGIRWRLQDGTKMEMTDNLCLLRQRKAFWVVSQFIGNMQSSETSSNPTNPLKRRFETMMNDSSNSQESRQYQLDVFKVAMQRNTIAHLDTGAGKTMIAVMIIKEVVHSLRKQPSEKKLVIFLAPTRNLVEQHNEGNHLLLSLCCIYVIVMKKYVAEVLTFFVKEFYLKSMNKPKVFGMTASPVTKKGVSSAKDCESQITALESVLDSLVYTLRNRTELENAIPSASHIYCFYQPFKVSHSELKAELEFSRLKFEAQLMKMQVSLQSSCKDTDEKHELLRKRLSNDHAKIIYCIDELGLLCAYEAVKICIAKAPKAVKEHYSFQQSQSKCFSFLEEALSIIGKSLPNGHENILDAGCDYENMVTAGHISPKLYQLFQLFRSFGEATKVLCLIFVERIITAKVIDIIVKRVGDLSHLEVSYLTGSKTSVDAMSAKLQKETLESFRSGKVNLLFATDVVEEGIHVPNCSTVIRFDIPKTVRSNVQSRGRARQSGSQFILMLERYYAPKPKFQFLLVEGSHQCNLTLPPNAALQTITGPLCKTSNLSKQLVCLEACKRLHQMGALTDHLVLHNEDPSANKSTKSMKEPSSGAGTTKRKELHGTTPIRALSGTWGDKHDDSADFYAYKISFTCSIVNVKYSSFVLLTGSKLDDDVGNIEMELYLVSKSVKCKVSSSVELHLDAEQVAKAKCFQALFFNGIFGKLYIGTKQSGLAREFLLQTDQTLWNPSYIYLLLPLELLEPLTINWKEVDSCASVVDFVKTNSQFRAKQQSRDGGITTLENIDSVMTDFDSIDMVHFANESIHKDEVKNVVVLAIHSGKIYSVLELLQDATAESPFDGDTGSNPPRFSSFSNYYEKKYGIVLAYPKQRLLLLKQSHRAHNLLVDFNGEGILHGKKIRAESCKVNTDRLRNHVRIPPELLVVVNARLDVVKSFYLLPSLMHRLESLMLASQLRKEVTGHSTDFRISSSLILEAITTLRCNESFSMERLELLGDSVLKYAVSCDLYLKHSTKHEGQLSSQRSWQVCNSTLYELGINRQLQGYIRDSAFDPTRWTAPGQLPLRLQSCKHGVDTIEVPIHSKYHSKDAQNLIGKCCDMGHRWMGSKTISDCVEALIGAYYVAGGLTGAICCMKWLSVSCELDESRIDEAVRIASLHKFAPKLNVIKNLESKLGYEFRVKGLLLEAITHASDQEQGVGYCYQRLEFLGDSVLDLLITWYLYEKHKDIDPGELTDLRSASVNNENFAYAAVRRNLHPHLQYRSGYLQSQIAEYEKFVATSSTDTNSLQTKKSPKALGDLVESIAGAILLDTKLNLDEVWRIFEPLLSPIVTPDKLELPPLRELMELCDSMGYFTKDTCRINGDTVIAELRLQLKDALLTGEGSGATRKIARGQAALQLLKELEKRGISRKNQGQENRDGEVDDKNNEKGDTTPSKPDLVRNMKIMLLDPPPPVDASLANECAMEEQSNSKVEIPVVALKTKHDFCRSLIEIGEGVEKRTAFNSFESHISLTIPDYGVIELTGDPRADKKSSFDSAALLMLYELQRLQKLKIG</sequence>
<dbReference type="SUPFAM" id="SSF101690">
    <property type="entry name" value="PAZ domain"/>
    <property type="match status" value="1"/>
</dbReference>
<feature type="region of interest" description="Disordered" evidence="19">
    <location>
        <begin position="2461"/>
        <end position="2491"/>
    </location>
</feature>
<protein>
    <submittedName>
        <fullName evidence="25">Argonaute/Dicer protein, PAZ</fullName>
    </submittedName>
</protein>
<dbReference type="PANTHER" id="PTHR14950">
    <property type="entry name" value="DICER-RELATED"/>
    <property type="match status" value="1"/>
</dbReference>
<dbReference type="PANTHER" id="PTHR14950:SF46">
    <property type="entry name" value="ENDORIBONUCLEASE DICER HOMOLOG 3"/>
    <property type="match status" value="1"/>
</dbReference>
<dbReference type="GO" id="GO:0046872">
    <property type="term" value="F:metal ion binding"/>
    <property type="evidence" value="ECO:0007669"/>
    <property type="project" value="UniProtKB-KW"/>
</dbReference>
<dbReference type="Gramene" id="KVI11918">
    <property type="protein sequence ID" value="KVI11918"/>
    <property type="gene ID" value="Ccrd_009704"/>
</dbReference>
<keyword evidence="5" id="KW-0479">Metal-binding</keyword>
<dbReference type="PROSITE" id="PS51327">
    <property type="entry name" value="DICER_DSRBF"/>
    <property type="match status" value="1"/>
</dbReference>
<evidence type="ECO:0000256" key="17">
    <source>
        <dbReference type="ARBA" id="ARBA00035116"/>
    </source>
</evidence>
<dbReference type="PROSITE" id="PS51194">
    <property type="entry name" value="HELICASE_CTER"/>
    <property type="match status" value="1"/>
</dbReference>
<dbReference type="Gene3D" id="1.10.1520.10">
    <property type="entry name" value="Ribonuclease III domain"/>
    <property type="match status" value="2"/>
</dbReference>
<evidence type="ECO:0000256" key="5">
    <source>
        <dbReference type="ARBA" id="ARBA00022723"/>
    </source>
</evidence>
<evidence type="ECO:0000256" key="16">
    <source>
        <dbReference type="ARBA" id="ARBA00023242"/>
    </source>
</evidence>
<keyword evidence="4" id="KW-0540">Nuclease</keyword>
<keyword evidence="9" id="KW-0378">Hydrolase</keyword>
<dbReference type="InterPro" id="IPR001650">
    <property type="entry name" value="Helicase_C-like"/>
</dbReference>
<dbReference type="Gene3D" id="2.170.260.10">
    <property type="entry name" value="paz domain"/>
    <property type="match status" value="1"/>
</dbReference>
<evidence type="ECO:0000256" key="9">
    <source>
        <dbReference type="ARBA" id="ARBA00022801"/>
    </source>
</evidence>
<dbReference type="GO" id="GO:0004386">
    <property type="term" value="F:helicase activity"/>
    <property type="evidence" value="ECO:0007669"/>
    <property type="project" value="UniProtKB-KW"/>
</dbReference>
<dbReference type="GO" id="GO:0010267">
    <property type="term" value="P:ta-siRNA processing"/>
    <property type="evidence" value="ECO:0007669"/>
    <property type="project" value="UniProtKB-ARBA"/>
</dbReference>
<keyword evidence="14" id="KW-0943">RNA-mediated gene silencing</keyword>
<evidence type="ECO:0000259" key="22">
    <source>
        <dbReference type="PROSITE" id="PS50821"/>
    </source>
</evidence>
<dbReference type="GO" id="GO:0005737">
    <property type="term" value="C:cytoplasm"/>
    <property type="evidence" value="ECO:0007669"/>
    <property type="project" value="TreeGrafter"/>
</dbReference>
<evidence type="ECO:0000256" key="8">
    <source>
        <dbReference type="ARBA" id="ARBA00022759"/>
    </source>
</evidence>
<evidence type="ECO:0000259" key="24">
    <source>
        <dbReference type="PROSITE" id="PS51327"/>
    </source>
</evidence>
<keyword evidence="8" id="KW-0255">Endonuclease</keyword>
<dbReference type="Gene3D" id="3.30.160.380">
    <property type="entry name" value="Dicer dimerisation domain"/>
    <property type="match status" value="1"/>
</dbReference>
<evidence type="ECO:0000256" key="2">
    <source>
        <dbReference type="ARBA" id="ARBA00001946"/>
    </source>
</evidence>
<organism evidence="25 26">
    <name type="scientific">Cynara cardunculus var. scolymus</name>
    <name type="common">Globe artichoke</name>
    <name type="synonym">Cynara scolymus</name>
    <dbReference type="NCBI Taxonomy" id="59895"/>
    <lineage>
        <taxon>Eukaryota</taxon>
        <taxon>Viridiplantae</taxon>
        <taxon>Streptophyta</taxon>
        <taxon>Embryophyta</taxon>
        <taxon>Tracheophyta</taxon>
        <taxon>Spermatophyta</taxon>
        <taxon>Magnoliopsida</taxon>
        <taxon>eudicotyledons</taxon>
        <taxon>Gunneridae</taxon>
        <taxon>Pentapetalae</taxon>
        <taxon>asterids</taxon>
        <taxon>campanulids</taxon>
        <taxon>Asterales</taxon>
        <taxon>Asteraceae</taxon>
        <taxon>Carduoideae</taxon>
        <taxon>Cardueae</taxon>
        <taxon>Carduinae</taxon>
        <taxon>Cynara</taxon>
    </lineage>
</organism>
<evidence type="ECO:0000256" key="6">
    <source>
        <dbReference type="ARBA" id="ARBA00022737"/>
    </source>
</evidence>
<dbReference type="PROSITE" id="PS50137">
    <property type="entry name" value="DS_RBD"/>
    <property type="match status" value="1"/>
</dbReference>
<evidence type="ECO:0000256" key="13">
    <source>
        <dbReference type="ARBA" id="ARBA00022884"/>
    </source>
</evidence>
<dbReference type="EMBL" id="LEKV01000025">
    <property type="protein sequence ID" value="KVI11918.1"/>
    <property type="molecule type" value="Genomic_DNA"/>
</dbReference>
<accession>A0A103YMS6</accession>